<dbReference type="Proteomes" id="UP000678499">
    <property type="component" value="Unassembled WGS sequence"/>
</dbReference>
<accession>A0A7R9G8I9</accession>
<dbReference type="SMART" id="SM00220">
    <property type="entry name" value="S_TKc"/>
    <property type="match status" value="1"/>
</dbReference>
<keyword evidence="11 15" id="KW-0067">ATP-binding</keyword>
<feature type="region of interest" description="Disordered" evidence="17">
    <location>
        <begin position="499"/>
        <end position="519"/>
    </location>
</feature>
<dbReference type="InterPro" id="IPR050839">
    <property type="entry name" value="Rho-assoc_Ser/Thr_Kinase"/>
</dbReference>
<feature type="compositionally biased region" description="Acidic residues" evidence="17">
    <location>
        <begin position="979"/>
        <end position="1005"/>
    </location>
</feature>
<dbReference type="InterPro" id="IPR008271">
    <property type="entry name" value="Ser/Thr_kinase_AS"/>
</dbReference>
<organism evidence="24">
    <name type="scientific">Notodromas monacha</name>
    <dbReference type="NCBI Taxonomy" id="399045"/>
    <lineage>
        <taxon>Eukaryota</taxon>
        <taxon>Metazoa</taxon>
        <taxon>Ecdysozoa</taxon>
        <taxon>Arthropoda</taxon>
        <taxon>Crustacea</taxon>
        <taxon>Oligostraca</taxon>
        <taxon>Ostracoda</taxon>
        <taxon>Podocopa</taxon>
        <taxon>Podocopida</taxon>
        <taxon>Cypridocopina</taxon>
        <taxon>Cypridoidea</taxon>
        <taxon>Cyprididae</taxon>
        <taxon>Notodromas</taxon>
    </lineage>
</organism>
<evidence type="ECO:0000313" key="24">
    <source>
        <dbReference type="EMBL" id="CAD7273078.1"/>
    </source>
</evidence>
<dbReference type="CDD" id="cd05597">
    <property type="entry name" value="STKc_DMPK_like"/>
    <property type="match status" value="1"/>
</dbReference>
<evidence type="ECO:0000256" key="16">
    <source>
        <dbReference type="SAM" id="Coils"/>
    </source>
</evidence>
<evidence type="ECO:0000256" key="17">
    <source>
        <dbReference type="SAM" id="MobiDB-lite"/>
    </source>
</evidence>
<feature type="compositionally biased region" description="Polar residues" evidence="17">
    <location>
        <begin position="1683"/>
        <end position="1693"/>
    </location>
</feature>
<dbReference type="InterPro" id="IPR000719">
    <property type="entry name" value="Prot_kinase_dom"/>
</dbReference>
<dbReference type="SUPFAM" id="SSF57889">
    <property type="entry name" value="Cysteine-rich domain"/>
    <property type="match status" value="1"/>
</dbReference>
<evidence type="ECO:0000313" key="25">
    <source>
        <dbReference type="Proteomes" id="UP000678499"/>
    </source>
</evidence>
<keyword evidence="7 15" id="KW-0547">Nucleotide-binding</keyword>
<dbReference type="Pfam" id="PF00433">
    <property type="entry name" value="Pkinase_C"/>
    <property type="match status" value="1"/>
</dbReference>
<feature type="compositionally biased region" description="Basic and acidic residues" evidence="17">
    <location>
        <begin position="967"/>
        <end position="978"/>
    </location>
</feature>
<dbReference type="GO" id="GO:0005737">
    <property type="term" value="C:cytoplasm"/>
    <property type="evidence" value="ECO:0007669"/>
    <property type="project" value="TreeGrafter"/>
</dbReference>
<dbReference type="Gene3D" id="2.30.29.30">
    <property type="entry name" value="Pleckstrin-homology domain (PH domain)/Phosphotyrosine-binding domain (PTB)"/>
    <property type="match status" value="1"/>
</dbReference>
<feature type="compositionally biased region" description="Pro residues" evidence="17">
    <location>
        <begin position="1719"/>
        <end position="1737"/>
    </location>
</feature>
<evidence type="ECO:0000259" key="19">
    <source>
        <dbReference type="PROSITE" id="PS50011"/>
    </source>
</evidence>
<dbReference type="PROSITE" id="PS50011">
    <property type="entry name" value="PROTEIN_KINASE_DOM"/>
    <property type="match status" value="1"/>
</dbReference>
<feature type="region of interest" description="Disordered" evidence="17">
    <location>
        <begin position="1647"/>
        <end position="1805"/>
    </location>
</feature>
<dbReference type="GO" id="GO:0005524">
    <property type="term" value="F:ATP binding"/>
    <property type="evidence" value="ECO:0007669"/>
    <property type="project" value="UniProtKB-UniRule"/>
</dbReference>
<protein>
    <recommendedName>
        <fullName evidence="2">non-specific serine/threonine protein kinase</fullName>
        <ecNumber evidence="2">2.7.11.1</ecNumber>
    </recommendedName>
</protein>
<feature type="compositionally biased region" description="Polar residues" evidence="17">
    <location>
        <begin position="1648"/>
        <end position="1670"/>
    </location>
</feature>
<evidence type="ECO:0000256" key="13">
    <source>
        <dbReference type="ARBA" id="ARBA00047899"/>
    </source>
</evidence>
<dbReference type="FunFam" id="1.10.510.10:FF:000014">
    <property type="entry name" value="Non-specific serine/threonine protein kinase"/>
    <property type="match status" value="1"/>
</dbReference>
<dbReference type="CDD" id="cd00132">
    <property type="entry name" value="CRIB"/>
    <property type="match status" value="1"/>
</dbReference>
<dbReference type="SUPFAM" id="SSF56112">
    <property type="entry name" value="Protein kinase-like (PK-like)"/>
    <property type="match status" value="1"/>
</dbReference>
<dbReference type="Pfam" id="PF00780">
    <property type="entry name" value="CNH"/>
    <property type="match status" value="1"/>
</dbReference>
<evidence type="ECO:0000256" key="4">
    <source>
        <dbReference type="ARBA" id="ARBA00022553"/>
    </source>
</evidence>
<dbReference type="Gene3D" id="1.10.510.10">
    <property type="entry name" value="Transferase(Phosphotransferase) domain 1"/>
    <property type="match status" value="1"/>
</dbReference>
<feature type="domain" description="PH" evidence="18">
    <location>
        <begin position="1118"/>
        <end position="1239"/>
    </location>
</feature>
<dbReference type="PANTHER" id="PTHR22988">
    <property type="entry name" value="MYOTONIC DYSTROPHY S/T KINASE-RELATED"/>
    <property type="match status" value="1"/>
</dbReference>
<dbReference type="GO" id="GO:0004674">
    <property type="term" value="F:protein serine/threonine kinase activity"/>
    <property type="evidence" value="ECO:0007669"/>
    <property type="project" value="UniProtKB-KW"/>
</dbReference>
<gene>
    <name evidence="24" type="ORF">NMOB1V02_LOCUS982</name>
</gene>
<feature type="domain" description="Protein kinase" evidence="19">
    <location>
        <begin position="94"/>
        <end position="363"/>
    </location>
</feature>
<evidence type="ECO:0000256" key="12">
    <source>
        <dbReference type="ARBA" id="ARBA00023054"/>
    </source>
</evidence>
<feature type="region of interest" description="Disordered" evidence="17">
    <location>
        <begin position="379"/>
        <end position="402"/>
    </location>
</feature>
<dbReference type="PROSITE" id="PS50219">
    <property type="entry name" value="CNH"/>
    <property type="match status" value="1"/>
</dbReference>
<feature type="coiled-coil region" evidence="16">
    <location>
        <begin position="748"/>
        <end position="836"/>
    </location>
</feature>
<dbReference type="InterPro" id="IPR057529">
    <property type="entry name" value="MRCK/ROCK_PH"/>
</dbReference>
<reference evidence="24" key="1">
    <citation type="submission" date="2020-11" db="EMBL/GenBank/DDBJ databases">
        <authorList>
            <person name="Tran Van P."/>
        </authorList>
    </citation>
    <scope>NUCLEOTIDE SEQUENCE</scope>
</reference>
<keyword evidence="6" id="KW-0479">Metal-binding</keyword>
<evidence type="ECO:0000256" key="9">
    <source>
        <dbReference type="ARBA" id="ARBA00022777"/>
    </source>
</evidence>
<keyword evidence="3" id="KW-0723">Serine/threonine-protein kinase</keyword>
<feature type="compositionally biased region" description="Low complexity" evidence="17">
    <location>
        <begin position="1007"/>
        <end position="1022"/>
    </location>
</feature>
<feature type="domain" description="CNH" evidence="22">
    <location>
        <begin position="1267"/>
        <end position="1545"/>
    </location>
</feature>
<dbReference type="SUPFAM" id="SSF69322">
    <property type="entry name" value="Tricorn protease domain 2"/>
    <property type="match status" value="1"/>
</dbReference>
<dbReference type="Gene3D" id="3.30.200.20">
    <property type="entry name" value="Phosphorylase Kinase, domain 1"/>
    <property type="match status" value="1"/>
</dbReference>
<keyword evidence="8" id="KW-0863">Zinc-finger</keyword>
<dbReference type="GO" id="GO:0031032">
    <property type="term" value="P:actomyosin structure organization"/>
    <property type="evidence" value="ECO:0007669"/>
    <property type="project" value="TreeGrafter"/>
</dbReference>
<dbReference type="Pfam" id="PF00069">
    <property type="entry name" value="Pkinase"/>
    <property type="match status" value="1"/>
</dbReference>
<feature type="domain" description="Phorbol-ester/DAG-type" evidence="20">
    <location>
        <begin position="1048"/>
        <end position="1098"/>
    </location>
</feature>
<evidence type="ECO:0000256" key="3">
    <source>
        <dbReference type="ARBA" id="ARBA00022527"/>
    </source>
</evidence>
<evidence type="ECO:0000256" key="5">
    <source>
        <dbReference type="ARBA" id="ARBA00022679"/>
    </source>
</evidence>
<keyword evidence="10" id="KW-0862">Zinc</keyword>
<dbReference type="SMART" id="SM00285">
    <property type="entry name" value="PBD"/>
    <property type="match status" value="1"/>
</dbReference>
<evidence type="ECO:0000259" key="22">
    <source>
        <dbReference type="PROSITE" id="PS50219"/>
    </source>
</evidence>
<dbReference type="Gene3D" id="3.30.60.20">
    <property type="match status" value="1"/>
</dbReference>
<evidence type="ECO:0000256" key="7">
    <source>
        <dbReference type="ARBA" id="ARBA00022741"/>
    </source>
</evidence>
<keyword evidence="25" id="KW-1185">Reference proteome</keyword>
<dbReference type="InterPro" id="IPR001849">
    <property type="entry name" value="PH_domain"/>
</dbReference>
<evidence type="ECO:0000259" key="20">
    <source>
        <dbReference type="PROSITE" id="PS50081"/>
    </source>
</evidence>
<feature type="binding site" evidence="15">
    <location>
        <position position="125"/>
    </location>
    <ligand>
        <name>ATP</name>
        <dbReference type="ChEBI" id="CHEBI:30616"/>
    </ligand>
</feature>
<dbReference type="Pfam" id="PF00130">
    <property type="entry name" value="C1_1"/>
    <property type="match status" value="1"/>
</dbReference>
<evidence type="ECO:0000256" key="2">
    <source>
        <dbReference type="ARBA" id="ARBA00012513"/>
    </source>
</evidence>
<evidence type="ECO:0000259" key="18">
    <source>
        <dbReference type="PROSITE" id="PS50003"/>
    </source>
</evidence>
<sequence length="1805" mass="202297">MSGVVVPSNPEAKLKDLEQYCLRSFSKTSVWRSSGIVDGNVGFSIETLLDILLVLYEECCNSSLRREKSVSDFIEHVRPVAARIQELRLGKDDFEPLKVIGRGAFGEVAVVRMRGVTPERVFAMKTLNKWEMLKRAETACFQEERDVLAFGDRNWITCLHYAFQDDTNLYLVMDYYCGGDLLTLLSKFEDRLPEDMARFYITEMVLAISSIHKLRYVHRDIKPDNVLLDASGHIRLADFGSCLRMGEDGTVQSNVAVGTPDYISPEILRAMEDGKGRYGAECDWWSLGVCMYEMLYGETPFYAESLVETYGKIMNHKNSFLVPNEGEDTVSSDAKDLMRRLICAPEVRLGQNGIEDFKGHPWFQGVDWDRIRDARAPYVPEVSSPTDTSNFDVEDSESGRGTTEIIPPPPSNPAFSGLHLPFVGFTFTHNSRMSGSVTSLLSPSDVVLEDTSEKLDDLSRRAFERRLQRLEQENKELSRKLIGKFVLFLSMESVETSRTLQTHAHGPMNDKGPVPVPESSVMQVTSSSVDVKKYQDEINSLLKRNAELESDMAQLKRESKDSEEVFRKELETTGVELSQQVREMEKTLKSLKIERDEVHRELSETQERLKLQGKELKEALGQRKAAMAEYTEVSDKLSELRLQKQKLSRQVRDKEEEVEKSLAKMDALRADLRKAERLRRELEARVEEAGHEAMQEKRLRQRSEEVCNHLQGELEMLKKQAYQRSLNSGEDVGDGAAETDVSQLKCWLSEAERQRDHWKKEAESLKDKVDLMASEAEWDRNERISDLKRLHEREKLNLEQENERLTHELDTVKENYNALQHERRKLEDELSDTKENRDVVPHWEAQISEIMQWVSEEKDARGYLQTLATKMTEELDGLKVNNSNSGSILGSSPAPGTPGMTNTAVSFLELRECKRRLDDMSRDLLRKDACIREMQQRIEPGDGFLERPASEISFFAEFLKESNASADARRSADRRMENDNDDENSNDNLDDDDEDEEGLVDDDCDVPSPSLPSSSPRSNLSPADAPSSVPHHPLAAATFGAGVQPGHGHQFLVKSFSMPLKCSHCTSLLLGLARQGVVCDNCGFACHMHCKPRVPPICPVPSDQTKRPLGIDPTRGIGTAYEGYVRVPKLGGVKKGWVRQFVVVCDFKLFLYDLPVERSAPPMPSAHSSQIIDMRDPEFEVSGVRDSDVIHANRKDIPCIFRVMTSMTDLPGGQAHTLMLAETESEKTKWVMALTELHRIFKRNKLPVRTVFRAKEVLDNGTVSVMKSGILSGAVIDPDRIVIGTEEGLFCVDLDRGEIGKVGDVKRVWQLEYIGEEQVLVAIAGRQHQVRLIPTRALDAGPSDVEWLKVADTKGCNLLVTGVMRTGPPNPTYCFCVAIKRQVIIYEINRTKQRHKKVREFTLPAVAQCLIVMSQGRLCVGYQSGFSVYSLFGDQHPVALVHPENQSLSFLSFNPIDAVWAVELPNQEFLLIFASLGVYVDIHGRKTREREVMFPSVPLSVGYHSGYVVLYAENHVNIIEASTGEWIQTLNLKRTKPLDSSAVLNLTHVRDEPHVVYLQNLLLPGEMVNVPPWEAGTETSGVIGGNRTGAKRRFSLREMNQRPAKPSVDRRSKLISAPTNFNHITHMGPGDGIQLQRLIELPALMESESGQGSPPIQQGSMQRVRSMFQTSPSSTLSGSSRSGNAPGSATGTRMSGGNGSSPGRPELPQRSISHLGVLPPTPPPPYHHMSPTPPPPYQHNGSGIPQPPRRQAPPLPPSRSICQQHHGLQPPFRYHGDDSKSLGEVCDSAQFSPASPTPSPPGQSK</sequence>
<dbReference type="PROSITE" id="PS50003">
    <property type="entry name" value="PH_DOMAIN"/>
    <property type="match status" value="1"/>
</dbReference>
<dbReference type="SMART" id="SM00036">
    <property type="entry name" value="CNH"/>
    <property type="match status" value="1"/>
</dbReference>
<keyword evidence="5" id="KW-0808">Transferase</keyword>
<dbReference type="PROSITE" id="PS00479">
    <property type="entry name" value="ZF_DAG_PE_1"/>
    <property type="match status" value="1"/>
</dbReference>
<dbReference type="InterPro" id="IPR011009">
    <property type="entry name" value="Kinase-like_dom_sf"/>
</dbReference>
<feature type="compositionally biased region" description="Pro residues" evidence="17">
    <location>
        <begin position="1795"/>
        <end position="1805"/>
    </location>
</feature>
<dbReference type="InterPro" id="IPR046349">
    <property type="entry name" value="C1-like_sf"/>
</dbReference>
<evidence type="ECO:0000256" key="11">
    <source>
        <dbReference type="ARBA" id="ARBA00022840"/>
    </source>
</evidence>
<evidence type="ECO:0000256" key="10">
    <source>
        <dbReference type="ARBA" id="ARBA00022833"/>
    </source>
</evidence>
<proteinExistence type="inferred from homology"/>
<keyword evidence="9" id="KW-0418">Kinase</keyword>
<comment type="catalytic activity">
    <reaction evidence="13">
        <text>L-threonyl-[protein] + ATP = O-phospho-L-threonyl-[protein] + ADP + H(+)</text>
        <dbReference type="Rhea" id="RHEA:46608"/>
        <dbReference type="Rhea" id="RHEA-COMP:11060"/>
        <dbReference type="Rhea" id="RHEA-COMP:11605"/>
        <dbReference type="ChEBI" id="CHEBI:15378"/>
        <dbReference type="ChEBI" id="CHEBI:30013"/>
        <dbReference type="ChEBI" id="CHEBI:30616"/>
        <dbReference type="ChEBI" id="CHEBI:61977"/>
        <dbReference type="ChEBI" id="CHEBI:456216"/>
        <dbReference type="EC" id="2.7.11.1"/>
    </reaction>
</comment>
<evidence type="ECO:0000256" key="8">
    <source>
        <dbReference type="ARBA" id="ARBA00022771"/>
    </source>
</evidence>
<comment type="similarity">
    <text evidence="1">Belongs to the protein kinase superfamily. AGC Ser/Thr protein kinase family. DMPK subfamily.</text>
</comment>
<feature type="domain" description="AGC-kinase C-terminal" evidence="23">
    <location>
        <begin position="364"/>
        <end position="437"/>
    </location>
</feature>
<evidence type="ECO:0000256" key="14">
    <source>
        <dbReference type="ARBA" id="ARBA00048679"/>
    </source>
</evidence>
<evidence type="ECO:0000259" key="21">
    <source>
        <dbReference type="PROSITE" id="PS50108"/>
    </source>
</evidence>
<dbReference type="FunFam" id="3.30.200.20:FF:001055">
    <property type="entry name" value="Serine/threonine-protein kinase MRCK beta"/>
    <property type="match status" value="1"/>
</dbReference>
<dbReference type="EMBL" id="OA882128">
    <property type="protein sequence ID" value="CAD7273078.1"/>
    <property type="molecule type" value="Genomic_DNA"/>
</dbReference>
<keyword evidence="4" id="KW-0597">Phosphoprotein</keyword>
<dbReference type="OrthoDB" id="6764942at2759"/>
<dbReference type="CDD" id="cd01243">
    <property type="entry name" value="PH_MRCK"/>
    <property type="match status" value="1"/>
</dbReference>
<dbReference type="PROSITE" id="PS00107">
    <property type="entry name" value="PROTEIN_KINASE_ATP"/>
    <property type="match status" value="1"/>
</dbReference>
<evidence type="ECO:0000256" key="1">
    <source>
        <dbReference type="ARBA" id="ARBA00005719"/>
    </source>
</evidence>
<dbReference type="GO" id="GO:0005856">
    <property type="term" value="C:cytoskeleton"/>
    <property type="evidence" value="ECO:0007669"/>
    <property type="project" value="TreeGrafter"/>
</dbReference>
<feature type="region of interest" description="Disordered" evidence="17">
    <location>
        <begin position="965"/>
        <end position="1033"/>
    </location>
</feature>
<dbReference type="GO" id="GO:0008270">
    <property type="term" value="F:zinc ion binding"/>
    <property type="evidence" value="ECO:0007669"/>
    <property type="project" value="UniProtKB-KW"/>
</dbReference>
<dbReference type="FunFam" id="3.30.60.20:FF:000005">
    <property type="entry name" value="Non-specific serine/threonine protein kinase"/>
    <property type="match status" value="1"/>
</dbReference>
<feature type="compositionally biased region" description="Pro residues" evidence="17">
    <location>
        <begin position="1745"/>
        <end position="1757"/>
    </location>
</feature>
<dbReference type="PROSITE" id="PS00108">
    <property type="entry name" value="PROTEIN_KINASE_ST"/>
    <property type="match status" value="1"/>
</dbReference>
<comment type="catalytic activity">
    <reaction evidence="14">
        <text>L-seryl-[protein] + ATP = O-phospho-L-seryl-[protein] + ADP + H(+)</text>
        <dbReference type="Rhea" id="RHEA:17989"/>
        <dbReference type="Rhea" id="RHEA-COMP:9863"/>
        <dbReference type="Rhea" id="RHEA-COMP:11604"/>
        <dbReference type="ChEBI" id="CHEBI:15378"/>
        <dbReference type="ChEBI" id="CHEBI:29999"/>
        <dbReference type="ChEBI" id="CHEBI:30616"/>
        <dbReference type="ChEBI" id="CHEBI:83421"/>
        <dbReference type="ChEBI" id="CHEBI:456216"/>
        <dbReference type="EC" id="2.7.11.1"/>
    </reaction>
</comment>
<dbReference type="SUPFAM" id="SSF50729">
    <property type="entry name" value="PH domain-like"/>
    <property type="match status" value="1"/>
</dbReference>
<dbReference type="InterPro" id="IPR031597">
    <property type="entry name" value="KELK"/>
</dbReference>
<dbReference type="InterPro" id="IPR011993">
    <property type="entry name" value="PH-like_dom_sf"/>
</dbReference>
<dbReference type="PROSITE" id="PS50081">
    <property type="entry name" value="ZF_DAG_PE_2"/>
    <property type="match status" value="1"/>
</dbReference>
<dbReference type="PANTHER" id="PTHR22988:SF66">
    <property type="entry name" value="SERINE_THREONINE-PROTEIN KINASE GENGHIS KHAN"/>
    <property type="match status" value="1"/>
</dbReference>
<feature type="coiled-coil region" evidence="16">
    <location>
        <begin position="531"/>
        <end position="720"/>
    </location>
</feature>
<dbReference type="EMBL" id="CAJPEX010000091">
    <property type="protein sequence ID" value="CAG0913230.1"/>
    <property type="molecule type" value="Genomic_DNA"/>
</dbReference>
<keyword evidence="12 16" id="KW-0175">Coiled coil</keyword>
<dbReference type="InterPro" id="IPR000095">
    <property type="entry name" value="CRIB_dom"/>
</dbReference>
<name>A0A7R9G8I9_9CRUS</name>
<dbReference type="InterPro" id="IPR002219">
    <property type="entry name" value="PKC_DAG/PE"/>
</dbReference>
<dbReference type="InterPro" id="IPR000961">
    <property type="entry name" value="AGC-kinase_C"/>
</dbReference>
<dbReference type="InterPro" id="IPR001180">
    <property type="entry name" value="CNH_dom"/>
</dbReference>
<dbReference type="Pfam" id="PF25346">
    <property type="entry name" value="PH_MRCK"/>
    <property type="match status" value="1"/>
</dbReference>
<dbReference type="PROSITE" id="PS51285">
    <property type="entry name" value="AGC_KINASE_CTER"/>
    <property type="match status" value="1"/>
</dbReference>
<dbReference type="InterPro" id="IPR017441">
    <property type="entry name" value="Protein_kinase_ATP_BS"/>
</dbReference>
<dbReference type="SMART" id="SM00109">
    <property type="entry name" value="C1"/>
    <property type="match status" value="1"/>
</dbReference>
<feature type="compositionally biased region" description="Low complexity" evidence="17">
    <location>
        <begin position="1671"/>
        <end position="1682"/>
    </location>
</feature>
<dbReference type="InterPro" id="IPR017892">
    <property type="entry name" value="Pkinase_C"/>
</dbReference>
<evidence type="ECO:0000259" key="23">
    <source>
        <dbReference type="PROSITE" id="PS51285"/>
    </source>
</evidence>
<dbReference type="EC" id="2.7.11.1" evidence="2"/>
<evidence type="ECO:0000256" key="6">
    <source>
        <dbReference type="ARBA" id="ARBA00022723"/>
    </source>
</evidence>
<feature type="domain" description="CRIB" evidence="21">
    <location>
        <begin position="1615"/>
        <end position="1628"/>
    </location>
</feature>
<dbReference type="Pfam" id="PF15796">
    <property type="entry name" value="KELK"/>
    <property type="match status" value="1"/>
</dbReference>
<evidence type="ECO:0000256" key="15">
    <source>
        <dbReference type="PROSITE-ProRule" id="PRU10141"/>
    </source>
</evidence>
<dbReference type="SMART" id="SM00133">
    <property type="entry name" value="S_TK_X"/>
    <property type="match status" value="1"/>
</dbReference>
<dbReference type="SMART" id="SM00233">
    <property type="entry name" value="PH"/>
    <property type="match status" value="1"/>
</dbReference>
<dbReference type="CDD" id="cd20809">
    <property type="entry name" value="C1_MRCK"/>
    <property type="match status" value="1"/>
</dbReference>
<dbReference type="PROSITE" id="PS50108">
    <property type="entry name" value="CRIB"/>
    <property type="match status" value="1"/>
</dbReference>